<reference evidence="2 3" key="1">
    <citation type="submission" date="2020-08" db="EMBL/GenBank/DDBJ databases">
        <title>Genomic Encyclopedia of Type Strains, Phase IV (KMG-IV): sequencing the most valuable type-strain genomes for metagenomic binning, comparative biology and taxonomic classification.</title>
        <authorList>
            <person name="Goeker M."/>
        </authorList>
    </citation>
    <scope>NUCLEOTIDE SEQUENCE [LARGE SCALE GENOMIC DNA]</scope>
    <source>
        <strain evidence="2 3">DSM 103733</strain>
    </source>
</reference>
<feature type="transmembrane region" description="Helical" evidence="1">
    <location>
        <begin position="64"/>
        <end position="85"/>
    </location>
</feature>
<keyword evidence="1" id="KW-1133">Transmembrane helix</keyword>
<accession>A0A841K2S6</accession>
<name>A0A841K2S6_9BACT</name>
<evidence type="ECO:0000313" key="2">
    <source>
        <dbReference type="EMBL" id="MBB6144938.1"/>
    </source>
</evidence>
<dbReference type="Pfam" id="PF11755">
    <property type="entry name" value="DUF3311"/>
    <property type="match status" value="1"/>
</dbReference>
<evidence type="ECO:0008006" key="4">
    <source>
        <dbReference type="Google" id="ProtNLM"/>
    </source>
</evidence>
<organism evidence="2 3">
    <name type="scientific">Silvibacterium bohemicum</name>
    <dbReference type="NCBI Taxonomy" id="1577686"/>
    <lineage>
        <taxon>Bacteria</taxon>
        <taxon>Pseudomonadati</taxon>
        <taxon>Acidobacteriota</taxon>
        <taxon>Terriglobia</taxon>
        <taxon>Terriglobales</taxon>
        <taxon>Acidobacteriaceae</taxon>
        <taxon>Silvibacterium</taxon>
    </lineage>
</organism>
<dbReference type="AlphaFoldDB" id="A0A841K2S6"/>
<feature type="transmembrane region" description="Helical" evidence="1">
    <location>
        <begin position="33"/>
        <end position="52"/>
    </location>
</feature>
<keyword evidence="1" id="KW-0812">Transmembrane</keyword>
<protein>
    <recommendedName>
        <fullName evidence="4">DUF3311 domain-containing protein</fullName>
    </recommendedName>
</protein>
<keyword evidence="1" id="KW-0472">Membrane</keyword>
<proteinExistence type="predicted"/>
<sequence>MNGSFSKIQCSWREPSPRYNPGVSSPRSKSRSAWYWILILPSIGLLFPAFYARSAPELFGFPFFYWYQIVWILVTALLTAIAYFASERK</sequence>
<dbReference type="InterPro" id="IPR021741">
    <property type="entry name" value="DUF3311"/>
</dbReference>
<evidence type="ECO:0000313" key="3">
    <source>
        <dbReference type="Proteomes" id="UP000538666"/>
    </source>
</evidence>
<dbReference type="EMBL" id="JACHEK010000005">
    <property type="protein sequence ID" value="MBB6144938.1"/>
    <property type="molecule type" value="Genomic_DNA"/>
</dbReference>
<dbReference type="Proteomes" id="UP000538666">
    <property type="component" value="Unassembled WGS sequence"/>
</dbReference>
<gene>
    <name evidence="2" type="ORF">HNQ77_002894</name>
</gene>
<comment type="caution">
    <text evidence="2">The sequence shown here is derived from an EMBL/GenBank/DDBJ whole genome shotgun (WGS) entry which is preliminary data.</text>
</comment>
<keyword evidence="3" id="KW-1185">Reference proteome</keyword>
<dbReference type="RefSeq" id="WP_082125494.1">
    <property type="nucleotide sequence ID" value="NZ_JACHEK010000005.1"/>
</dbReference>
<evidence type="ECO:0000256" key="1">
    <source>
        <dbReference type="SAM" id="Phobius"/>
    </source>
</evidence>